<evidence type="ECO:0000313" key="1">
    <source>
        <dbReference type="EMBL" id="RIX31860.1"/>
    </source>
</evidence>
<dbReference type="AlphaFoldDB" id="A0A418Q230"/>
<keyword evidence="2" id="KW-1185">Reference proteome</keyword>
<gene>
    <name evidence="1" type="ORF">D3M59_02355</name>
</gene>
<organism evidence="1 2">
    <name type="scientific">Sphingomonas edaphi</name>
    <dbReference type="NCBI Taxonomy" id="2315689"/>
    <lineage>
        <taxon>Bacteria</taxon>
        <taxon>Pseudomonadati</taxon>
        <taxon>Pseudomonadota</taxon>
        <taxon>Alphaproteobacteria</taxon>
        <taxon>Sphingomonadales</taxon>
        <taxon>Sphingomonadaceae</taxon>
        <taxon>Sphingomonas</taxon>
    </lineage>
</organism>
<dbReference type="OrthoDB" id="1489890at2"/>
<dbReference type="Proteomes" id="UP000285023">
    <property type="component" value="Unassembled WGS sequence"/>
</dbReference>
<proteinExistence type="predicted"/>
<protein>
    <submittedName>
        <fullName evidence="1">Uncharacterized protein</fullName>
    </submittedName>
</protein>
<accession>A0A418Q230</accession>
<comment type="caution">
    <text evidence="1">The sequence shown here is derived from an EMBL/GenBank/DDBJ whole genome shotgun (WGS) entry which is preliminary data.</text>
</comment>
<name>A0A418Q230_9SPHN</name>
<evidence type="ECO:0000313" key="2">
    <source>
        <dbReference type="Proteomes" id="UP000285023"/>
    </source>
</evidence>
<dbReference type="RefSeq" id="WP_119531233.1">
    <property type="nucleotide sequence ID" value="NZ_QXTF01000001.1"/>
</dbReference>
<reference evidence="1 2" key="1">
    <citation type="submission" date="2018-09" db="EMBL/GenBank/DDBJ databases">
        <title>Sphingomonas sp. DAC4.</title>
        <authorList>
            <person name="Seo T."/>
        </authorList>
    </citation>
    <scope>NUCLEOTIDE SEQUENCE [LARGE SCALE GENOMIC DNA]</scope>
    <source>
        <strain evidence="1 2">DAC4</strain>
    </source>
</reference>
<dbReference type="EMBL" id="QXTF01000001">
    <property type="protein sequence ID" value="RIX31860.1"/>
    <property type="molecule type" value="Genomic_DNA"/>
</dbReference>
<sequence length="421" mass="45837">MTAQLSVADRTSLALADPAVVINALGRFRTQACPPWLPAGYPYSDGALPKAQAAFAAVSGADMLEVIAVRGPLHAVDGWTYLGRALSALLAGQAHASRHLAYYAELRAALSILASSGIGVFNRRNAVIDSAGAVHLLDEHGTHDMAWLALAEWSTAPSSVKRLIGPIGFAGASLLDPFREFFPAGVSTALAQLMTEWGFDLEQGVSDRDQRNWSSYQPTALGPITTTPADDAAFLAMFWHACRPNGVELERHLLRILLETEARSHFLTVADYEHRYDRLHESVKAVVPFDFLKRVTDPIDHDFLIQMSVKTLPAPPYAMMCRAALLLRLATGMAEDNLRAAGVQPCHHFQEWWQDFGASHGLWAPGMPPAASADLWSDIDLALEESALAPTGHRLEWVTALASNAVRVCETERAALWGLFQ</sequence>